<sequence length="99" mass="10954">MMCFICEHQWTNTDRTLEILLGSHFCLSTIMVSFLLGSHAAVVVAPLSLLATCWACRPAEQCPTGCKCCPRCGVVIEKDGGCDHMTCRCGHRFSWSTLR</sequence>
<organism evidence="1 2">
    <name type="scientific">Polarella glacialis</name>
    <name type="common">Dinoflagellate</name>
    <dbReference type="NCBI Taxonomy" id="89957"/>
    <lineage>
        <taxon>Eukaryota</taxon>
        <taxon>Sar</taxon>
        <taxon>Alveolata</taxon>
        <taxon>Dinophyceae</taxon>
        <taxon>Suessiales</taxon>
        <taxon>Suessiaceae</taxon>
        <taxon>Polarella</taxon>
    </lineage>
</organism>
<dbReference type="SUPFAM" id="SSF57850">
    <property type="entry name" value="RING/U-box"/>
    <property type="match status" value="1"/>
</dbReference>
<gene>
    <name evidence="1" type="ORF">PGLA2088_LOCUS29616</name>
</gene>
<evidence type="ECO:0000313" key="2">
    <source>
        <dbReference type="Proteomes" id="UP000626109"/>
    </source>
</evidence>
<dbReference type="EMBL" id="CAJNNW010028407">
    <property type="protein sequence ID" value="CAE8695961.1"/>
    <property type="molecule type" value="Genomic_DNA"/>
</dbReference>
<comment type="caution">
    <text evidence="1">The sequence shown here is derived from an EMBL/GenBank/DDBJ whole genome shotgun (WGS) entry which is preliminary data.</text>
</comment>
<protein>
    <submittedName>
        <fullName evidence="1">Uncharacterized protein</fullName>
    </submittedName>
</protein>
<reference evidence="1" key="1">
    <citation type="submission" date="2021-02" db="EMBL/GenBank/DDBJ databases">
        <authorList>
            <person name="Dougan E. K."/>
            <person name="Rhodes N."/>
            <person name="Thang M."/>
            <person name="Chan C."/>
        </authorList>
    </citation>
    <scope>NUCLEOTIDE SEQUENCE</scope>
</reference>
<name>A0A813KBM0_POLGL</name>
<dbReference type="Gene3D" id="1.20.120.1750">
    <property type="match status" value="1"/>
</dbReference>
<dbReference type="Proteomes" id="UP000626109">
    <property type="component" value="Unassembled WGS sequence"/>
</dbReference>
<proteinExistence type="predicted"/>
<accession>A0A813KBM0</accession>
<evidence type="ECO:0000313" key="1">
    <source>
        <dbReference type="EMBL" id="CAE8695961.1"/>
    </source>
</evidence>
<dbReference type="AlphaFoldDB" id="A0A813KBM0"/>